<keyword evidence="6" id="KW-0906">Nuclear pore complex</keyword>
<feature type="zinc finger region" description="C3H1-type" evidence="12">
    <location>
        <begin position="28"/>
        <end position="56"/>
    </location>
</feature>
<feature type="compositionally biased region" description="Polar residues" evidence="13">
    <location>
        <begin position="1"/>
        <end position="12"/>
    </location>
</feature>
<evidence type="ECO:0000256" key="6">
    <source>
        <dbReference type="ARBA" id="ARBA00023132"/>
    </source>
</evidence>
<comment type="caution">
    <text evidence="16">The sequence shown here is derived from an EMBL/GenBank/DDBJ whole genome shotgun (WGS) entry which is preliminary data.</text>
</comment>
<dbReference type="GO" id="GO:0031965">
    <property type="term" value="C:nuclear membrane"/>
    <property type="evidence" value="ECO:0007669"/>
    <property type="project" value="UniProtKB-SubCell"/>
</dbReference>
<evidence type="ECO:0000313" key="16">
    <source>
        <dbReference type="EMBL" id="KPP63387.1"/>
    </source>
</evidence>
<dbReference type="SUPFAM" id="SSF161219">
    <property type="entry name" value="CHY zinc finger-like"/>
    <property type="match status" value="1"/>
</dbReference>
<evidence type="ECO:0000256" key="10">
    <source>
        <dbReference type="ARBA" id="ARBA00042384"/>
    </source>
</evidence>
<keyword evidence="6" id="KW-0811">Translocation</keyword>
<keyword evidence="6" id="KW-0813">Transport</keyword>
<feature type="compositionally biased region" description="Basic residues" evidence="13">
    <location>
        <begin position="680"/>
        <end position="689"/>
    </location>
</feature>
<evidence type="ECO:0000256" key="1">
    <source>
        <dbReference type="ARBA" id="ARBA00004335"/>
    </source>
</evidence>
<dbReference type="STRING" id="113540.ENSSFOP00015031830"/>
<dbReference type="PANTHER" id="PTHR46527:SF1">
    <property type="entry name" value="NUCLEOPORIN NUP42"/>
    <property type="match status" value="1"/>
</dbReference>
<evidence type="ECO:0000256" key="9">
    <source>
        <dbReference type="ARBA" id="ARBA00039886"/>
    </source>
</evidence>
<dbReference type="InterPro" id="IPR036855">
    <property type="entry name" value="Znf_CCCH_sf"/>
</dbReference>
<protein>
    <recommendedName>
        <fullName evidence="9">Nucleoporin NUP42</fullName>
    </recommendedName>
    <alternativeName>
        <fullName evidence="10">Nucleoporin-like protein 2</fullName>
    </alternativeName>
</protein>
<feature type="domain" description="C3H1-type" evidence="14">
    <location>
        <begin position="111"/>
        <end position="133"/>
    </location>
</feature>
<dbReference type="GO" id="GO:0005643">
    <property type="term" value="C:nuclear pore"/>
    <property type="evidence" value="ECO:0007669"/>
    <property type="project" value="UniProtKB-SubCell"/>
</dbReference>
<feature type="domain" description="CHY-type" evidence="15">
    <location>
        <begin position="563"/>
        <end position="631"/>
    </location>
</feature>
<keyword evidence="3 12" id="KW-0479">Metal-binding</keyword>
<keyword evidence="6" id="KW-0509">mRNA transport</keyword>
<feature type="compositionally biased region" description="Polar residues" evidence="13">
    <location>
        <begin position="86"/>
        <end position="95"/>
    </location>
</feature>
<dbReference type="SUPFAM" id="SSF90229">
    <property type="entry name" value="CCCH zinc finger"/>
    <property type="match status" value="1"/>
</dbReference>
<feature type="region of interest" description="Disordered" evidence="13">
    <location>
        <begin position="56"/>
        <end position="98"/>
    </location>
</feature>
<evidence type="ECO:0000313" key="17">
    <source>
        <dbReference type="Proteomes" id="UP000034805"/>
    </source>
</evidence>
<dbReference type="EMBL" id="JARO02007933">
    <property type="protein sequence ID" value="KPP63387.1"/>
    <property type="molecule type" value="Genomic_DNA"/>
</dbReference>
<proteinExistence type="predicted"/>
<dbReference type="InterPro" id="IPR000571">
    <property type="entry name" value="Znf_CCCH"/>
</dbReference>
<dbReference type="PROSITE" id="PS50103">
    <property type="entry name" value="ZF_C3H1"/>
    <property type="match status" value="2"/>
</dbReference>
<feature type="zinc finger region" description="C3H1-type" evidence="12">
    <location>
        <begin position="111"/>
        <end position="133"/>
    </location>
</feature>
<dbReference type="Pfam" id="PF00642">
    <property type="entry name" value="zf-CCCH"/>
    <property type="match status" value="1"/>
</dbReference>
<evidence type="ECO:0000256" key="2">
    <source>
        <dbReference type="ARBA" id="ARBA00004567"/>
    </source>
</evidence>
<dbReference type="InterPro" id="IPR037274">
    <property type="entry name" value="Znf_CHY_sf"/>
</dbReference>
<evidence type="ECO:0000256" key="3">
    <source>
        <dbReference type="ARBA" id="ARBA00022723"/>
    </source>
</evidence>
<reference evidence="16 17" key="1">
    <citation type="submission" date="2015-08" db="EMBL/GenBank/DDBJ databases">
        <title>The genome of the Asian arowana (Scleropages formosus).</title>
        <authorList>
            <person name="Tan M.H."/>
            <person name="Gan H.M."/>
            <person name="Croft L.J."/>
            <person name="Austin C.M."/>
        </authorList>
    </citation>
    <scope>NUCLEOTIDE SEQUENCE [LARGE SCALE GENOMIC DNA]</scope>
    <source>
        <strain evidence="16">Aro1</strain>
    </source>
</reference>
<evidence type="ECO:0000259" key="14">
    <source>
        <dbReference type="PROSITE" id="PS50103"/>
    </source>
</evidence>
<gene>
    <name evidence="16" type="ORF">Z043_118364</name>
</gene>
<evidence type="ECO:0000256" key="13">
    <source>
        <dbReference type="SAM" id="MobiDB-lite"/>
    </source>
</evidence>
<dbReference type="PROSITE" id="PS51266">
    <property type="entry name" value="ZF_CHY"/>
    <property type="match status" value="1"/>
</dbReference>
<comment type="subcellular location">
    <subcellularLocation>
        <location evidence="1">Nucleus membrane</location>
        <topology evidence="1">Peripheral membrane protein</topology>
        <orientation evidence="1">Cytoplasmic side</orientation>
    </subcellularLocation>
    <subcellularLocation>
        <location evidence="2">Nucleus</location>
        <location evidence="2">Nuclear pore complex</location>
    </subcellularLocation>
</comment>
<evidence type="ECO:0000256" key="5">
    <source>
        <dbReference type="ARBA" id="ARBA00022833"/>
    </source>
</evidence>
<dbReference type="GO" id="GO:0008270">
    <property type="term" value="F:zinc ion binding"/>
    <property type="evidence" value="ECO:0007669"/>
    <property type="project" value="UniProtKB-KW"/>
</dbReference>
<keyword evidence="6" id="KW-0653">Protein transport</keyword>
<accession>A0A0P7TZP7</accession>
<feature type="compositionally biased region" description="Basic and acidic residues" evidence="13">
    <location>
        <begin position="367"/>
        <end position="379"/>
    </location>
</feature>
<keyword evidence="7" id="KW-0539">Nucleus</keyword>
<dbReference type="InterPro" id="IPR008913">
    <property type="entry name" value="Znf_CHY"/>
</dbReference>
<evidence type="ECO:0000256" key="4">
    <source>
        <dbReference type="ARBA" id="ARBA00022771"/>
    </source>
</evidence>
<name>A0A0P7TZP7_SCLFO</name>
<keyword evidence="5 12" id="KW-0862">Zinc</keyword>
<keyword evidence="4 11" id="KW-0863">Zinc-finger</keyword>
<evidence type="ECO:0000256" key="7">
    <source>
        <dbReference type="ARBA" id="ARBA00023242"/>
    </source>
</evidence>
<sequence>MDNGENPSPVSQTKEEKERPMGPPESGTLDRRLCRFYSQGRYCQFGKKCRFLHQRADPKHTPKGMESMAERGLGKPEGNATHHDGSANSGETGLPSNPRVLVGRKGQIRHPCRYFLSGYCAMEERCHFWHPSDLPPIPNLSPKERSDLRPRAPVDHPSNVQNVKLSELTADVAKHLRDTEINQLIKRIPKDQLFVQEREDGQLTFYRVVVQPTDPEWPFDLKEIHIMVSFPERYPQEVFTLVIPEDQDLPSIMAKHVAHASQEWLQARHATNELMGKVELLFRPFLRWLDRNLERLFTDGARQLKRDIDAERSGIQFVSYQQLQAAVCKDPCPATAVDFSGTGCSDREEEEEEDDESEEEGDNDMVGVKEEVLPSEGEKGSLQVENIRSAEPRKGTEVKLLGLRLGEETATVTAKQLTLSLQCNRCKVTADLQVSEGLPCSAQCEKCSTGISVTFRPSVLHRFCDILGYLDVNNAVPSDLVLQECELVVGCLSCSQEGPLQKLSYGQNKELNCQHCHSKLGIFVESTRFQLIQPRLRNNTGQGEQKYTYGRYLRDPAIQKGKPLPGKGTCKHFRQSHRWLRFPCCGRAYPCDLCHDEDQDHPMEMASRMLCGYCAKEQPYSNGKPCICCGSMMTRSAQTNHWEGGQGCRNKVKMSRYSEENACAYPGNDHHKYSSTNKTVSRKAKSEKK</sequence>
<dbReference type="AlphaFoldDB" id="A0A0P7TZP7"/>
<dbReference type="Proteomes" id="UP000034805">
    <property type="component" value="Unassembled WGS sequence"/>
</dbReference>
<dbReference type="InterPro" id="IPR051767">
    <property type="entry name" value="Nucleoporin_NUP42"/>
</dbReference>
<feature type="region of interest" description="Disordered" evidence="13">
    <location>
        <begin position="1"/>
        <end position="30"/>
    </location>
</feature>
<dbReference type="PANTHER" id="PTHR46527">
    <property type="entry name" value="NUCLEOPORIN-LIKE PROTEIN 2"/>
    <property type="match status" value="1"/>
</dbReference>
<organism evidence="16 17">
    <name type="scientific">Scleropages formosus</name>
    <name type="common">Asian bonytongue</name>
    <name type="synonym">Osteoglossum formosum</name>
    <dbReference type="NCBI Taxonomy" id="113540"/>
    <lineage>
        <taxon>Eukaryota</taxon>
        <taxon>Metazoa</taxon>
        <taxon>Chordata</taxon>
        <taxon>Craniata</taxon>
        <taxon>Vertebrata</taxon>
        <taxon>Euteleostomi</taxon>
        <taxon>Actinopterygii</taxon>
        <taxon>Neopterygii</taxon>
        <taxon>Teleostei</taxon>
        <taxon>Osteoglossocephala</taxon>
        <taxon>Osteoglossomorpha</taxon>
        <taxon>Osteoglossiformes</taxon>
        <taxon>Osteoglossidae</taxon>
        <taxon>Scleropages</taxon>
    </lineage>
</organism>
<dbReference type="SMART" id="SM00356">
    <property type="entry name" value="ZnF_C3H1"/>
    <property type="match status" value="2"/>
</dbReference>
<feature type="compositionally biased region" description="Basic and acidic residues" evidence="13">
    <location>
        <begin position="68"/>
        <end position="85"/>
    </location>
</feature>
<evidence type="ECO:0000256" key="8">
    <source>
        <dbReference type="ARBA" id="ARBA00037262"/>
    </source>
</evidence>
<feature type="domain" description="C3H1-type" evidence="14">
    <location>
        <begin position="28"/>
        <end position="56"/>
    </location>
</feature>
<feature type="compositionally biased region" description="Acidic residues" evidence="13">
    <location>
        <begin position="347"/>
        <end position="363"/>
    </location>
</feature>
<evidence type="ECO:0000256" key="11">
    <source>
        <dbReference type="PROSITE-ProRule" id="PRU00601"/>
    </source>
</evidence>
<feature type="region of interest" description="Disordered" evidence="13">
    <location>
        <begin position="668"/>
        <end position="689"/>
    </location>
</feature>
<comment type="function">
    <text evidence="8">Required for the export of mRNAs containing poly(A) tails from the nucleus into the cytoplasm.</text>
</comment>
<dbReference type="Gene3D" id="4.10.1000.10">
    <property type="entry name" value="Zinc finger, CCCH-type"/>
    <property type="match status" value="2"/>
</dbReference>
<feature type="region of interest" description="Disordered" evidence="13">
    <location>
        <begin position="339"/>
        <end position="382"/>
    </location>
</feature>
<dbReference type="Pfam" id="PF05495">
    <property type="entry name" value="zf-CHY"/>
    <property type="match status" value="1"/>
</dbReference>
<evidence type="ECO:0000259" key="15">
    <source>
        <dbReference type="PROSITE" id="PS51266"/>
    </source>
</evidence>
<evidence type="ECO:0000256" key="12">
    <source>
        <dbReference type="PROSITE-ProRule" id="PRU00723"/>
    </source>
</evidence>